<dbReference type="OrthoDB" id="3800972at2759"/>
<dbReference type="VEuPathDB" id="FungiDB:JI435_134240"/>
<dbReference type="EMBL" id="CP069041">
    <property type="protein sequence ID" value="QRD06005.1"/>
    <property type="molecule type" value="Genomic_DNA"/>
</dbReference>
<reference evidence="2" key="1">
    <citation type="journal article" date="2021" name="BMC Genomics">
        <title>Chromosome-level genome assembly and manually-curated proteome of model necrotroph Parastagonospora nodorum Sn15 reveals a genome-wide trove of candidate effector homologs, and redundancy of virulence-related functions within an accessory chromosome.</title>
        <authorList>
            <person name="Bertazzoni S."/>
            <person name="Jones D.A.B."/>
            <person name="Phan H.T."/>
            <person name="Tan K.-C."/>
            <person name="Hane J.K."/>
        </authorList>
    </citation>
    <scope>NUCLEOTIDE SEQUENCE [LARGE SCALE GENOMIC DNA]</scope>
    <source>
        <strain evidence="2">SN15 / ATCC MYA-4574 / FGSC 10173)</strain>
    </source>
</reference>
<protein>
    <submittedName>
        <fullName evidence="1">Uncharacterized protein</fullName>
    </submittedName>
</protein>
<keyword evidence="2" id="KW-1185">Reference proteome</keyword>
<proteinExistence type="predicted"/>
<dbReference type="Proteomes" id="UP000663193">
    <property type="component" value="Chromosome 19"/>
</dbReference>
<gene>
    <name evidence="1" type="ORF">JI435_134240</name>
</gene>
<dbReference type="AlphaFoldDB" id="A0A7U2IA90"/>
<accession>A0A7U2IA90</accession>
<organism evidence="1 2">
    <name type="scientific">Phaeosphaeria nodorum (strain SN15 / ATCC MYA-4574 / FGSC 10173)</name>
    <name type="common">Glume blotch fungus</name>
    <name type="synonym">Parastagonospora nodorum</name>
    <dbReference type="NCBI Taxonomy" id="321614"/>
    <lineage>
        <taxon>Eukaryota</taxon>
        <taxon>Fungi</taxon>
        <taxon>Dikarya</taxon>
        <taxon>Ascomycota</taxon>
        <taxon>Pezizomycotina</taxon>
        <taxon>Dothideomycetes</taxon>
        <taxon>Pleosporomycetidae</taxon>
        <taxon>Pleosporales</taxon>
        <taxon>Pleosporineae</taxon>
        <taxon>Phaeosphaeriaceae</taxon>
        <taxon>Parastagonospora</taxon>
    </lineage>
</organism>
<name>A0A7U2IA90_PHANO</name>
<sequence length="508" mass="57532">MSPAPSLYGANAAEAVYGSPTSNPHYRFLHGEPFLESERSRFDDPFCAYPYLTVQRLRDELEDFKGCEEVLHLIKLICDCSDEVWDQPTDVHEWRSYLRYQVEVPATGQLKLACEWVRLLTICTDYLEQVPPNVRSQFHAQKSKLTVEDVLVCASLASWIYNRTEDSKKMWNVSALQRNISCGWDLETGITQENTYTPICPNKDHIRLDKSPQDILNGKPSHMPTLAGISHDSARQGAHLIGLRLGLRPPGGKSSWEYEWSFGRKRAWIDLHGTLPADALKDYDNVHTSNCTYEHADIPLLGGIYVTIIELMSFFPEHHKWRAIANRMRIARWSAGKIREYIFWSRRLPVTALRAHLGSAMRYQSVQSQTWTEVQIDGVRVNSAAGWTMGGISTDRSMGERAQYSQLSDYFLVDLAEGLVNFPHGADRGILTVTVQHAMNHGHDRVKMSNLASYVQTQALVQQSGVSLARTSIVFDADSAALQYHNPSSRRNSSRVQAWWSAGGYSHD</sequence>
<evidence type="ECO:0000313" key="1">
    <source>
        <dbReference type="EMBL" id="QRD06005.1"/>
    </source>
</evidence>
<evidence type="ECO:0000313" key="2">
    <source>
        <dbReference type="Proteomes" id="UP000663193"/>
    </source>
</evidence>